<comment type="catalytic activity">
    <reaction evidence="12 13">
        <text>(1S,2R)-1-C-(indol-3-yl)glycerol 3-phosphate + L-serine = D-glyceraldehyde 3-phosphate + L-tryptophan + H2O</text>
        <dbReference type="Rhea" id="RHEA:10532"/>
        <dbReference type="ChEBI" id="CHEBI:15377"/>
        <dbReference type="ChEBI" id="CHEBI:33384"/>
        <dbReference type="ChEBI" id="CHEBI:57912"/>
        <dbReference type="ChEBI" id="CHEBI:58866"/>
        <dbReference type="ChEBI" id="CHEBI:59776"/>
        <dbReference type="EC" id="4.2.1.20"/>
    </reaction>
</comment>
<dbReference type="STRING" id="48697.A0A101MIY8"/>
<evidence type="ECO:0000256" key="10">
    <source>
        <dbReference type="ARBA" id="ARBA00023141"/>
    </source>
</evidence>
<dbReference type="Proteomes" id="UP000055045">
    <property type="component" value="Unassembled WGS sequence"/>
</dbReference>
<gene>
    <name evidence="15" type="ORF">ACN42_g5694</name>
</gene>
<evidence type="ECO:0000259" key="14">
    <source>
        <dbReference type="Pfam" id="PF00291"/>
    </source>
</evidence>
<evidence type="ECO:0000256" key="13">
    <source>
        <dbReference type="RuleBase" id="RU003663"/>
    </source>
</evidence>
<dbReference type="FunFam" id="3.40.50.1100:FF:000004">
    <property type="entry name" value="Tryptophan synthase beta chain"/>
    <property type="match status" value="1"/>
</dbReference>
<dbReference type="InterPro" id="IPR006653">
    <property type="entry name" value="Trp_synth_b_CS"/>
</dbReference>
<keyword evidence="16" id="KW-1185">Reference proteome</keyword>
<dbReference type="Gene3D" id="3.40.50.1100">
    <property type="match status" value="2"/>
</dbReference>
<dbReference type="PROSITE" id="PS00167">
    <property type="entry name" value="TRP_SYNTHASE_ALPHA"/>
    <property type="match status" value="1"/>
</dbReference>
<dbReference type="InterPro" id="IPR023026">
    <property type="entry name" value="Trp_synth_beta/beta-like"/>
</dbReference>
<proteinExistence type="inferred from homology"/>
<dbReference type="Pfam" id="PF00290">
    <property type="entry name" value="Trp_syntA"/>
    <property type="match status" value="1"/>
</dbReference>
<dbReference type="InterPro" id="IPR001926">
    <property type="entry name" value="TrpB-like_PALP"/>
</dbReference>
<dbReference type="InterPro" id="IPR006654">
    <property type="entry name" value="Trp_synth_beta"/>
</dbReference>
<evidence type="ECO:0000256" key="1">
    <source>
        <dbReference type="ARBA" id="ARBA00001933"/>
    </source>
</evidence>
<sequence length="723" mass="77465">MEAIKQTFAKCKAQKRAALVAYITAGYPTVEEAVDILLGLENGGADIIELGIPFTDPIADGPTIQTANTKALENGVTLTTVLELVRTARSRGLQTPLMLMGYFNPVLKYGEERMLRDCKEAGVNGFIMVDLPPEEAVRFRDLCSSAGLSYVPLIAPATSDARMRLLCKIADSFIYVVSRMGVTGATGSLSANIPELLNRVHEYSGNVPAALGFGVSTREHFLSVQEQAEAVVIGSQIITCVGKAPAGQAAKAAEEYLSSITGRKRERDATGAFTREINVLEAIEKAQPSGQVQATKVITDADTPAGPGLADQIEALNVTNDASSQPSRFGEFGGQYVPESLMDCLGELERGFNVANNDPKFWEEFRSYYPYMGRPSSLHLAQRLTEEVGGANIWLKREDLNHTGSHKINNALGQILIARRLGKTRIIAETGAGQHGVATATVCAKFGMACTVFMGAEDVRRQGLNVFRMKLLGASVVAVEAGSRTLRDAVNEALRAWVVELDTTHYIIGSAIGPHPFPTIVRTFQSVIGNETKEQMQAQIGKLPDAVIACVGGGSNAVGMFHPFSNDPSVKLIGVEAAGDGVDTNRHSATLSGGSHGVLHGVRTYVLQNEHGQISDTHSISAGLDYPGVGPELSNWKDSNRATFITADDSQALAGFRALAQHEGIIPALESSHAVWGVMQIAKTMEKGQNIVLNLSGRGDKDVQQVADELPRLGPKIGWDLRF</sequence>
<dbReference type="InterPro" id="IPR018204">
    <property type="entry name" value="Trp_synthase_alpha_AS"/>
</dbReference>
<evidence type="ECO:0000256" key="4">
    <source>
        <dbReference type="ARBA" id="ARBA00006095"/>
    </source>
</evidence>
<evidence type="ECO:0000256" key="8">
    <source>
        <dbReference type="ARBA" id="ARBA00022822"/>
    </source>
</evidence>
<evidence type="ECO:0000256" key="3">
    <source>
        <dbReference type="ARBA" id="ARBA00005761"/>
    </source>
</evidence>
<comment type="caution">
    <text evidence="15">The sequence shown here is derived from an EMBL/GenBank/DDBJ whole genome shotgun (WGS) entry which is preliminary data.</text>
</comment>
<dbReference type="InterPro" id="IPR011060">
    <property type="entry name" value="RibuloseP-bd_barrel"/>
</dbReference>
<comment type="similarity">
    <text evidence="3">In the C-terminal section; belongs to the TrpB family.</text>
</comment>
<keyword evidence="10 13" id="KW-0057">Aromatic amino acid biosynthesis</keyword>
<keyword evidence="11 13" id="KW-0456">Lyase</keyword>
<evidence type="ECO:0000256" key="6">
    <source>
        <dbReference type="ARBA" id="ARBA00018724"/>
    </source>
</evidence>
<dbReference type="AlphaFoldDB" id="A0A101MIY8"/>
<dbReference type="PANTHER" id="PTHR48077:SF3">
    <property type="entry name" value="TRYPTOPHAN SYNTHASE"/>
    <property type="match status" value="1"/>
</dbReference>
<evidence type="ECO:0000256" key="12">
    <source>
        <dbReference type="ARBA" id="ARBA00049047"/>
    </source>
</evidence>
<evidence type="ECO:0000256" key="2">
    <source>
        <dbReference type="ARBA" id="ARBA00004733"/>
    </source>
</evidence>
<accession>A0A101MIY8</accession>
<comment type="cofactor">
    <cofactor evidence="1 13">
        <name>pyridoxal 5'-phosphate</name>
        <dbReference type="ChEBI" id="CHEBI:597326"/>
    </cofactor>
</comment>
<dbReference type="InterPro" id="IPR013785">
    <property type="entry name" value="Aldolase_TIM"/>
</dbReference>
<evidence type="ECO:0000313" key="15">
    <source>
        <dbReference type="EMBL" id="KUM61407.1"/>
    </source>
</evidence>
<dbReference type="NCBIfam" id="TIGR00262">
    <property type="entry name" value="trpA"/>
    <property type="match status" value="1"/>
</dbReference>
<dbReference type="SUPFAM" id="SSF51366">
    <property type="entry name" value="Ribulose-phoshate binding barrel"/>
    <property type="match status" value="1"/>
</dbReference>
<dbReference type="InterPro" id="IPR036052">
    <property type="entry name" value="TrpB-like_PALP_sf"/>
</dbReference>
<comment type="pathway">
    <text evidence="2 13">Amino-acid biosynthesis; L-tryptophan biosynthesis; L-tryptophan from chorismate: step 5/5.</text>
</comment>
<keyword evidence="8 13" id="KW-0822">Tryptophan biosynthesis</keyword>
<name>A0A101MIY8_PENFR</name>
<dbReference type="SUPFAM" id="SSF53686">
    <property type="entry name" value="Tryptophan synthase beta subunit-like PLP-dependent enzymes"/>
    <property type="match status" value="1"/>
</dbReference>
<dbReference type="Pfam" id="PF00291">
    <property type="entry name" value="PALP"/>
    <property type="match status" value="1"/>
</dbReference>
<dbReference type="Gene3D" id="3.20.20.70">
    <property type="entry name" value="Aldolase class I"/>
    <property type="match status" value="1"/>
</dbReference>
<dbReference type="GO" id="GO:0004834">
    <property type="term" value="F:tryptophan synthase activity"/>
    <property type="evidence" value="ECO:0007669"/>
    <property type="project" value="UniProtKB-EC"/>
</dbReference>
<dbReference type="CDD" id="cd06446">
    <property type="entry name" value="Trp-synth_B"/>
    <property type="match status" value="1"/>
</dbReference>
<evidence type="ECO:0000256" key="11">
    <source>
        <dbReference type="ARBA" id="ARBA00023239"/>
    </source>
</evidence>
<dbReference type="HAMAP" id="MF_00133">
    <property type="entry name" value="Trp_synth_beta"/>
    <property type="match status" value="1"/>
</dbReference>
<feature type="domain" description="Tryptophan synthase beta chain-like PALP" evidence="14">
    <location>
        <begin position="374"/>
        <end position="697"/>
    </location>
</feature>
<dbReference type="EMBL" id="LLXE01000135">
    <property type="protein sequence ID" value="KUM61407.1"/>
    <property type="molecule type" value="Genomic_DNA"/>
</dbReference>
<dbReference type="UniPathway" id="UPA00035">
    <property type="reaction ID" value="UER00044"/>
</dbReference>
<evidence type="ECO:0000256" key="7">
    <source>
        <dbReference type="ARBA" id="ARBA00022605"/>
    </source>
</evidence>
<dbReference type="FunFam" id="3.20.20.70:FF:000151">
    <property type="entry name" value="Tryptophan synthase"/>
    <property type="match status" value="1"/>
</dbReference>
<organism evidence="15 16">
    <name type="scientific">Penicillium freii</name>
    <dbReference type="NCBI Taxonomy" id="48697"/>
    <lineage>
        <taxon>Eukaryota</taxon>
        <taxon>Fungi</taxon>
        <taxon>Dikarya</taxon>
        <taxon>Ascomycota</taxon>
        <taxon>Pezizomycotina</taxon>
        <taxon>Eurotiomycetes</taxon>
        <taxon>Eurotiomycetidae</taxon>
        <taxon>Eurotiales</taxon>
        <taxon>Aspergillaceae</taxon>
        <taxon>Penicillium</taxon>
    </lineage>
</organism>
<evidence type="ECO:0000256" key="9">
    <source>
        <dbReference type="ARBA" id="ARBA00022898"/>
    </source>
</evidence>
<keyword evidence="7 13" id="KW-0028">Amino-acid biosynthesis</keyword>
<dbReference type="PANTHER" id="PTHR48077">
    <property type="entry name" value="TRYPTOPHAN SYNTHASE-RELATED"/>
    <property type="match status" value="1"/>
</dbReference>
<evidence type="ECO:0000256" key="5">
    <source>
        <dbReference type="ARBA" id="ARBA00012043"/>
    </source>
</evidence>
<dbReference type="EC" id="4.2.1.20" evidence="5 13"/>
<dbReference type="OrthoDB" id="10050244at2759"/>
<dbReference type="InterPro" id="IPR002028">
    <property type="entry name" value="Trp_synthase_suA"/>
</dbReference>
<evidence type="ECO:0000313" key="16">
    <source>
        <dbReference type="Proteomes" id="UP000055045"/>
    </source>
</evidence>
<dbReference type="HAMAP" id="MF_00131">
    <property type="entry name" value="Trp_synth_alpha"/>
    <property type="match status" value="1"/>
</dbReference>
<comment type="similarity">
    <text evidence="4">In the N-terminal section; belongs to the TrpA family.</text>
</comment>
<protein>
    <recommendedName>
        <fullName evidence="6 13">Tryptophan synthase</fullName>
        <ecNumber evidence="5 13">4.2.1.20</ecNumber>
    </recommendedName>
</protein>
<reference evidence="15 16" key="1">
    <citation type="submission" date="2015-10" db="EMBL/GenBank/DDBJ databases">
        <title>Genome sequencing of Penicillium freii.</title>
        <authorList>
            <person name="Nguyen H.D."/>
            <person name="Visagie C.M."/>
            <person name="Seifert K.A."/>
        </authorList>
    </citation>
    <scope>NUCLEOTIDE SEQUENCE [LARGE SCALE GENOMIC DNA]</scope>
    <source>
        <strain evidence="15 16">DAOM 242723</strain>
    </source>
</reference>
<keyword evidence="9 13" id="KW-0663">Pyridoxal phosphate</keyword>
<dbReference type="GO" id="GO:0005737">
    <property type="term" value="C:cytoplasm"/>
    <property type="evidence" value="ECO:0007669"/>
    <property type="project" value="TreeGrafter"/>
</dbReference>
<dbReference type="FunFam" id="3.40.50.1100:FF:000001">
    <property type="entry name" value="Tryptophan synthase beta chain"/>
    <property type="match status" value="1"/>
</dbReference>
<dbReference type="PROSITE" id="PS00168">
    <property type="entry name" value="TRP_SYNTHASE_BETA"/>
    <property type="match status" value="1"/>
</dbReference>
<dbReference type="CDD" id="cd04724">
    <property type="entry name" value="Tryptophan_synthase_alpha"/>
    <property type="match status" value="1"/>
</dbReference>
<dbReference type="NCBIfam" id="TIGR00263">
    <property type="entry name" value="trpB"/>
    <property type="match status" value="1"/>
</dbReference>